<name>A0A094JCA6_9GAMM</name>
<dbReference type="EMBL" id="JPEO01000005">
    <property type="protein sequence ID" value="KFZ37545.1"/>
    <property type="molecule type" value="Genomic_DNA"/>
</dbReference>
<dbReference type="AlphaFoldDB" id="A0A094JCA6"/>
<reference evidence="1 2" key="1">
    <citation type="submission" date="2014-06" db="EMBL/GenBank/DDBJ databases">
        <title>Shewanella sp. YQH10.</title>
        <authorList>
            <person name="Liu Y."/>
            <person name="Zeng R."/>
        </authorList>
    </citation>
    <scope>NUCLEOTIDE SEQUENCE [LARGE SCALE GENOMIC DNA]</scope>
    <source>
        <strain evidence="1 2">YQH10</strain>
    </source>
</reference>
<evidence type="ECO:0000313" key="2">
    <source>
        <dbReference type="Proteomes" id="UP000029264"/>
    </source>
</evidence>
<accession>A0A094JCA6</accession>
<proteinExistence type="predicted"/>
<dbReference type="RefSeq" id="WP_037442044.1">
    <property type="nucleotide sequence ID" value="NZ_JPEO01000005.1"/>
</dbReference>
<evidence type="ECO:0008006" key="3">
    <source>
        <dbReference type="Google" id="ProtNLM"/>
    </source>
</evidence>
<evidence type="ECO:0000313" key="1">
    <source>
        <dbReference type="EMBL" id="KFZ37545.1"/>
    </source>
</evidence>
<gene>
    <name evidence="1" type="ORF">HR45_08940</name>
</gene>
<sequence length="141" mass="15044">MQSIRRYIWTLLLLLAFVGQGLVSNGMTIMPAAKAEPLDAMMLAHHQMNSDMKCSDTAMPDCCDGKMALTSVLPDAPAHHCGDSKGMCCKGHCHCTVASIAGSLVTAHIWSNNRLPETAVATPEPHFTSIAVNPAFKPPIA</sequence>
<comment type="caution">
    <text evidence="1">The sequence shown here is derived from an EMBL/GenBank/DDBJ whole genome shotgun (WGS) entry which is preliminary data.</text>
</comment>
<organism evidence="1 2">
    <name type="scientific">Shewanella mangrovi</name>
    <dbReference type="NCBI Taxonomy" id="1515746"/>
    <lineage>
        <taxon>Bacteria</taxon>
        <taxon>Pseudomonadati</taxon>
        <taxon>Pseudomonadota</taxon>
        <taxon>Gammaproteobacteria</taxon>
        <taxon>Alteromonadales</taxon>
        <taxon>Shewanellaceae</taxon>
        <taxon>Shewanella</taxon>
    </lineage>
</organism>
<dbReference type="Proteomes" id="UP000029264">
    <property type="component" value="Unassembled WGS sequence"/>
</dbReference>
<keyword evidence="2" id="KW-1185">Reference proteome</keyword>
<dbReference type="STRING" id="1515746.HR45_08940"/>
<dbReference type="OrthoDB" id="6264503at2"/>
<protein>
    <recommendedName>
        <fullName evidence="3">CopL family metal-binding regulatory protein</fullName>
    </recommendedName>
</protein>